<dbReference type="KEGG" id="mmr:Mmar10_0833"/>
<name>Q0ARG1_MARMM</name>
<evidence type="ECO:0000313" key="16">
    <source>
        <dbReference type="Proteomes" id="UP000001964"/>
    </source>
</evidence>
<evidence type="ECO:0000259" key="14">
    <source>
        <dbReference type="Pfam" id="PF01292"/>
    </source>
</evidence>
<dbReference type="SUPFAM" id="SSF81342">
    <property type="entry name" value="Transmembrane di-heme cytochromes"/>
    <property type="match status" value="1"/>
</dbReference>
<proteinExistence type="inferred from homology"/>
<gene>
    <name evidence="15" type="ordered locus">Mmar10_0833</name>
</gene>
<evidence type="ECO:0000256" key="11">
    <source>
        <dbReference type="ARBA" id="ARBA00023136"/>
    </source>
</evidence>
<comment type="subcellular location">
    <subcellularLocation>
        <location evidence="2">Cell membrane</location>
        <topology evidence="2">Multi-pass membrane protein</topology>
    </subcellularLocation>
</comment>
<evidence type="ECO:0000256" key="3">
    <source>
        <dbReference type="ARBA" id="ARBA00022448"/>
    </source>
</evidence>
<dbReference type="eggNOG" id="COG3038">
    <property type="taxonomic scope" value="Bacteria"/>
</dbReference>
<evidence type="ECO:0000256" key="13">
    <source>
        <dbReference type="SAM" id="Phobius"/>
    </source>
</evidence>
<organism evidence="15 16">
    <name type="scientific">Maricaulis maris (strain MCS10)</name>
    <name type="common">Caulobacter maris</name>
    <dbReference type="NCBI Taxonomy" id="394221"/>
    <lineage>
        <taxon>Bacteria</taxon>
        <taxon>Pseudomonadati</taxon>
        <taxon>Pseudomonadota</taxon>
        <taxon>Alphaproteobacteria</taxon>
        <taxon>Maricaulales</taxon>
        <taxon>Maricaulaceae</taxon>
        <taxon>Maricaulis</taxon>
    </lineage>
</organism>
<dbReference type="RefSeq" id="WP_011642773.1">
    <property type="nucleotide sequence ID" value="NC_008347.1"/>
</dbReference>
<dbReference type="GO" id="GO:0046872">
    <property type="term" value="F:metal ion binding"/>
    <property type="evidence" value="ECO:0007669"/>
    <property type="project" value="UniProtKB-KW"/>
</dbReference>
<evidence type="ECO:0000256" key="9">
    <source>
        <dbReference type="ARBA" id="ARBA00022989"/>
    </source>
</evidence>
<dbReference type="InterPro" id="IPR052168">
    <property type="entry name" value="Cytochrome_b561_oxidase"/>
</dbReference>
<feature type="transmembrane region" description="Helical" evidence="13">
    <location>
        <begin position="155"/>
        <end position="172"/>
    </location>
</feature>
<dbReference type="GO" id="GO:0020037">
    <property type="term" value="F:heme binding"/>
    <property type="evidence" value="ECO:0007669"/>
    <property type="project" value="TreeGrafter"/>
</dbReference>
<keyword evidence="11 13" id="KW-0472">Membrane</keyword>
<dbReference type="GO" id="GO:0005886">
    <property type="term" value="C:plasma membrane"/>
    <property type="evidence" value="ECO:0007669"/>
    <property type="project" value="UniProtKB-SubCell"/>
</dbReference>
<keyword evidence="5" id="KW-0349">Heme</keyword>
<evidence type="ECO:0000256" key="4">
    <source>
        <dbReference type="ARBA" id="ARBA00022475"/>
    </source>
</evidence>
<dbReference type="OrthoDB" id="1247465at2"/>
<comment type="cofactor">
    <cofactor evidence="1">
        <name>heme b</name>
        <dbReference type="ChEBI" id="CHEBI:60344"/>
    </cofactor>
</comment>
<keyword evidence="7" id="KW-0479">Metal-binding</keyword>
<evidence type="ECO:0000256" key="7">
    <source>
        <dbReference type="ARBA" id="ARBA00022723"/>
    </source>
</evidence>
<keyword evidence="3" id="KW-0813">Transport</keyword>
<dbReference type="InterPro" id="IPR011577">
    <property type="entry name" value="Cyt_b561_bac/Ni-Hgenase"/>
</dbReference>
<feature type="domain" description="Cytochrome b561 bacterial/Ni-hydrogenase" evidence="14">
    <location>
        <begin position="6"/>
        <end position="188"/>
    </location>
</feature>
<dbReference type="Pfam" id="PF01292">
    <property type="entry name" value="Ni_hydr_CYTB"/>
    <property type="match status" value="1"/>
</dbReference>
<comment type="similarity">
    <text evidence="12">Belongs to the cytochrome b561 family.</text>
</comment>
<dbReference type="GO" id="GO:0009055">
    <property type="term" value="F:electron transfer activity"/>
    <property type="evidence" value="ECO:0007669"/>
    <property type="project" value="InterPro"/>
</dbReference>
<keyword evidence="8" id="KW-0249">Electron transport</keyword>
<dbReference type="PANTHER" id="PTHR30529:SF7">
    <property type="entry name" value="CYTOCHROME B561 BACTERIAL_NI-HYDROGENASE DOMAIN-CONTAINING PROTEIN"/>
    <property type="match status" value="1"/>
</dbReference>
<dbReference type="HOGENOM" id="CLU_095321_4_1_5"/>
<dbReference type="GO" id="GO:0022904">
    <property type="term" value="P:respiratory electron transport chain"/>
    <property type="evidence" value="ECO:0007669"/>
    <property type="project" value="InterPro"/>
</dbReference>
<evidence type="ECO:0000256" key="6">
    <source>
        <dbReference type="ARBA" id="ARBA00022692"/>
    </source>
</evidence>
<keyword evidence="10" id="KW-0408">Iron</keyword>
<evidence type="ECO:0000256" key="8">
    <source>
        <dbReference type="ARBA" id="ARBA00022982"/>
    </source>
</evidence>
<keyword evidence="6 13" id="KW-0812">Transmembrane</keyword>
<feature type="transmembrane region" description="Helical" evidence="13">
    <location>
        <begin position="100"/>
        <end position="120"/>
    </location>
</feature>
<dbReference type="STRING" id="394221.Mmar10_0833"/>
<evidence type="ECO:0000256" key="12">
    <source>
        <dbReference type="ARBA" id="ARBA00037975"/>
    </source>
</evidence>
<keyword evidence="4" id="KW-1003">Cell membrane</keyword>
<evidence type="ECO:0000256" key="1">
    <source>
        <dbReference type="ARBA" id="ARBA00001970"/>
    </source>
</evidence>
<reference evidence="15 16" key="1">
    <citation type="submission" date="2006-08" db="EMBL/GenBank/DDBJ databases">
        <title>Complete sequence of Maricaulis maris MCS10.</title>
        <authorList>
            <consortium name="US DOE Joint Genome Institute"/>
            <person name="Copeland A."/>
            <person name="Lucas S."/>
            <person name="Lapidus A."/>
            <person name="Barry K."/>
            <person name="Detter J.C."/>
            <person name="Glavina del Rio T."/>
            <person name="Hammon N."/>
            <person name="Israni S."/>
            <person name="Dalin E."/>
            <person name="Tice H."/>
            <person name="Pitluck S."/>
            <person name="Saunders E."/>
            <person name="Brettin T."/>
            <person name="Bruce D."/>
            <person name="Han C."/>
            <person name="Tapia R."/>
            <person name="Gilna P."/>
            <person name="Schmutz J."/>
            <person name="Larimer F."/>
            <person name="Land M."/>
            <person name="Hauser L."/>
            <person name="Kyrpides N."/>
            <person name="Mikhailova N."/>
            <person name="Viollier P."/>
            <person name="Stephens C."/>
            <person name="Richardson P."/>
        </authorList>
    </citation>
    <scope>NUCLEOTIDE SEQUENCE [LARGE SCALE GENOMIC DNA]</scope>
    <source>
        <strain evidence="15 16">MCS10</strain>
    </source>
</reference>
<dbReference type="AlphaFoldDB" id="Q0ARG1"/>
<evidence type="ECO:0000313" key="15">
    <source>
        <dbReference type="EMBL" id="ABI65126.1"/>
    </source>
</evidence>
<feature type="transmembrane region" description="Helical" evidence="13">
    <location>
        <begin position="12"/>
        <end position="30"/>
    </location>
</feature>
<accession>Q0ARG1</accession>
<evidence type="ECO:0000256" key="10">
    <source>
        <dbReference type="ARBA" id="ARBA00023004"/>
    </source>
</evidence>
<dbReference type="Proteomes" id="UP000001964">
    <property type="component" value="Chromosome"/>
</dbReference>
<keyword evidence="9 13" id="KW-1133">Transmembrane helix</keyword>
<sequence>MSTTTRYTGVAIALHWVIAAMLIGMVFYAWHMEDLKHALFAGEDVSIGEVQFAYNAHKTTGLLVLFLSLARLAWRLTHPGPGLPDGMTRWEQLAATGTHWAFYAIMIGMPLGGLIAASAAEPPTLLFNNPDLVLPKLPVPQTEGFQSISASLHGAGGWAIFVLTGLHVAAALKHQFINKDGLMARMIPFLKG</sequence>
<evidence type="ECO:0000256" key="2">
    <source>
        <dbReference type="ARBA" id="ARBA00004651"/>
    </source>
</evidence>
<keyword evidence="16" id="KW-1185">Reference proteome</keyword>
<dbReference type="InterPro" id="IPR016174">
    <property type="entry name" value="Di-haem_cyt_TM"/>
</dbReference>
<dbReference type="PANTHER" id="PTHR30529">
    <property type="entry name" value="CYTOCHROME B561"/>
    <property type="match status" value="1"/>
</dbReference>
<evidence type="ECO:0000256" key="5">
    <source>
        <dbReference type="ARBA" id="ARBA00022617"/>
    </source>
</evidence>
<dbReference type="Gene3D" id="1.20.950.20">
    <property type="entry name" value="Transmembrane di-heme cytochromes, Chain C"/>
    <property type="match status" value="1"/>
</dbReference>
<protein>
    <submittedName>
        <fullName evidence="15">Cytochrome B561</fullName>
    </submittedName>
</protein>
<dbReference type="EMBL" id="CP000449">
    <property type="protein sequence ID" value="ABI65126.1"/>
    <property type="molecule type" value="Genomic_DNA"/>
</dbReference>